<dbReference type="Proteomes" id="UP000304900">
    <property type="component" value="Unassembled WGS sequence"/>
</dbReference>
<dbReference type="EMBL" id="SZVO01000008">
    <property type="protein sequence ID" value="TKT90780.1"/>
    <property type="molecule type" value="Genomic_DNA"/>
</dbReference>
<accession>A0A4U6D0Q4</accession>
<dbReference type="Pfam" id="PF12796">
    <property type="entry name" value="Ank_2"/>
    <property type="match status" value="1"/>
</dbReference>
<dbReference type="InterPro" id="IPR036770">
    <property type="entry name" value="Ankyrin_rpt-contain_sf"/>
</dbReference>
<feature type="repeat" description="ANK" evidence="3">
    <location>
        <begin position="222"/>
        <end position="254"/>
    </location>
</feature>
<gene>
    <name evidence="4" type="ORF">FDK13_17585</name>
</gene>
<dbReference type="PROSITE" id="PS50088">
    <property type="entry name" value="ANK_REPEAT"/>
    <property type="match status" value="1"/>
</dbReference>
<evidence type="ECO:0000313" key="4">
    <source>
        <dbReference type="EMBL" id="TKT90780.1"/>
    </source>
</evidence>
<dbReference type="RefSeq" id="WP_137341324.1">
    <property type="nucleotide sequence ID" value="NZ_BSQH01000003.1"/>
</dbReference>
<dbReference type="OrthoDB" id="928522at2"/>
<dbReference type="SUPFAM" id="SSF48403">
    <property type="entry name" value="Ankyrin repeat"/>
    <property type="match status" value="1"/>
</dbReference>
<keyword evidence="1" id="KW-0677">Repeat</keyword>
<keyword evidence="5" id="KW-1185">Reference proteome</keyword>
<evidence type="ECO:0000256" key="1">
    <source>
        <dbReference type="ARBA" id="ARBA00022737"/>
    </source>
</evidence>
<dbReference type="PANTHER" id="PTHR24189:SF50">
    <property type="entry name" value="ANKYRIN REPEAT AND SOCS BOX PROTEIN 2"/>
    <property type="match status" value="1"/>
</dbReference>
<name>A0A4U6D0Q4_9BACT</name>
<dbReference type="AlphaFoldDB" id="A0A4U6D0Q4"/>
<reference evidence="4 5" key="1">
    <citation type="submission" date="2019-05" db="EMBL/GenBank/DDBJ databases">
        <title>Dyadobacter AR-3-8 sp. nov., isolated from arctic soil.</title>
        <authorList>
            <person name="Chaudhary D.K."/>
        </authorList>
    </citation>
    <scope>NUCLEOTIDE SEQUENCE [LARGE SCALE GENOMIC DNA]</scope>
    <source>
        <strain evidence="4 5">AR-3-8</strain>
    </source>
</reference>
<protein>
    <submittedName>
        <fullName evidence="4">Uncharacterized protein</fullName>
    </submittedName>
</protein>
<organism evidence="4 5">
    <name type="scientific">Dyadobacter frigoris</name>
    <dbReference type="NCBI Taxonomy" id="2576211"/>
    <lineage>
        <taxon>Bacteria</taxon>
        <taxon>Pseudomonadati</taxon>
        <taxon>Bacteroidota</taxon>
        <taxon>Cytophagia</taxon>
        <taxon>Cytophagales</taxon>
        <taxon>Spirosomataceae</taxon>
        <taxon>Dyadobacter</taxon>
    </lineage>
</organism>
<evidence type="ECO:0000313" key="5">
    <source>
        <dbReference type="Proteomes" id="UP000304900"/>
    </source>
</evidence>
<keyword evidence="2 3" id="KW-0040">ANK repeat</keyword>
<evidence type="ECO:0000256" key="2">
    <source>
        <dbReference type="ARBA" id="ARBA00023043"/>
    </source>
</evidence>
<proteinExistence type="predicted"/>
<dbReference type="PANTHER" id="PTHR24189">
    <property type="entry name" value="MYOTROPHIN"/>
    <property type="match status" value="1"/>
</dbReference>
<sequence length="282" mass="31367">MDRKTTTDMTPYHERITDGKFREAVAMIDAGEIENLKKYLFKNPEIVHQRVFFDEVGYFSNPGLLEFTAENPVRHGKLPQNIVGIAGVILEAGAKKNREQMDYTLGLVSSGRVARECNLQIPLINLLCENGANPDQAILPALTHGEFEAIEALIKNGAKINLPVAAATGRLADFQKLLPTSDQTERHLAFALAAQHGKTEILKILLKNGERADRYNPKGAHEHSTPLHQAVFSGNLEIVKLLAESGIRLDLKDKIYQGTPLDWAVYGKFAEIENYLRSVENI</sequence>
<dbReference type="InterPro" id="IPR050745">
    <property type="entry name" value="Multifunctional_regulatory"/>
</dbReference>
<dbReference type="SMART" id="SM00248">
    <property type="entry name" value="ANK"/>
    <property type="match status" value="3"/>
</dbReference>
<dbReference type="Gene3D" id="1.25.40.20">
    <property type="entry name" value="Ankyrin repeat-containing domain"/>
    <property type="match status" value="1"/>
</dbReference>
<comment type="caution">
    <text evidence="4">The sequence shown here is derived from an EMBL/GenBank/DDBJ whole genome shotgun (WGS) entry which is preliminary data.</text>
</comment>
<dbReference type="PROSITE" id="PS50297">
    <property type="entry name" value="ANK_REP_REGION"/>
    <property type="match status" value="1"/>
</dbReference>
<evidence type="ECO:0000256" key="3">
    <source>
        <dbReference type="PROSITE-ProRule" id="PRU00023"/>
    </source>
</evidence>
<dbReference type="InterPro" id="IPR002110">
    <property type="entry name" value="Ankyrin_rpt"/>
</dbReference>